<sequence length="72" mass="8003">MRHSLPTILSCFGCNSLHFTVMLIDHKLGLLGHYRIIGHGSEVLGQRIWKQSYLSAFSIGCSSTQAILFLTP</sequence>
<organism evidence="1 2">
    <name type="scientific">Populus trichocarpa</name>
    <name type="common">Western balsam poplar</name>
    <name type="synonym">Populus balsamifera subsp. trichocarpa</name>
    <dbReference type="NCBI Taxonomy" id="3694"/>
    <lineage>
        <taxon>Eukaryota</taxon>
        <taxon>Viridiplantae</taxon>
        <taxon>Streptophyta</taxon>
        <taxon>Embryophyta</taxon>
        <taxon>Tracheophyta</taxon>
        <taxon>Spermatophyta</taxon>
        <taxon>Magnoliopsida</taxon>
        <taxon>eudicotyledons</taxon>
        <taxon>Gunneridae</taxon>
        <taxon>Pentapetalae</taxon>
        <taxon>rosids</taxon>
        <taxon>fabids</taxon>
        <taxon>Malpighiales</taxon>
        <taxon>Salicaceae</taxon>
        <taxon>Saliceae</taxon>
        <taxon>Populus</taxon>
    </lineage>
</organism>
<proteinExistence type="predicted"/>
<dbReference type="EMBL" id="CM009294">
    <property type="protein sequence ID" value="PNT37967.1"/>
    <property type="molecule type" value="Genomic_DNA"/>
</dbReference>
<dbReference type="InParanoid" id="A0A2K2AKB8"/>
<gene>
    <name evidence="1" type="ORF">POPTR_005G215300</name>
</gene>
<dbReference type="Proteomes" id="UP000006729">
    <property type="component" value="Chromosome 5"/>
</dbReference>
<evidence type="ECO:0000313" key="2">
    <source>
        <dbReference type="Proteomes" id="UP000006729"/>
    </source>
</evidence>
<protein>
    <submittedName>
        <fullName evidence="1">Uncharacterized protein</fullName>
    </submittedName>
</protein>
<keyword evidence="2" id="KW-1185">Reference proteome</keyword>
<reference evidence="1 2" key="1">
    <citation type="journal article" date="2006" name="Science">
        <title>The genome of black cottonwood, Populus trichocarpa (Torr. &amp; Gray).</title>
        <authorList>
            <person name="Tuskan G.A."/>
            <person name="Difazio S."/>
            <person name="Jansson S."/>
            <person name="Bohlmann J."/>
            <person name="Grigoriev I."/>
            <person name="Hellsten U."/>
            <person name="Putnam N."/>
            <person name="Ralph S."/>
            <person name="Rombauts S."/>
            <person name="Salamov A."/>
            <person name="Schein J."/>
            <person name="Sterck L."/>
            <person name="Aerts A."/>
            <person name="Bhalerao R.R."/>
            <person name="Bhalerao R.P."/>
            <person name="Blaudez D."/>
            <person name="Boerjan W."/>
            <person name="Brun A."/>
            <person name="Brunner A."/>
            <person name="Busov V."/>
            <person name="Campbell M."/>
            <person name="Carlson J."/>
            <person name="Chalot M."/>
            <person name="Chapman J."/>
            <person name="Chen G.L."/>
            <person name="Cooper D."/>
            <person name="Coutinho P.M."/>
            <person name="Couturier J."/>
            <person name="Covert S."/>
            <person name="Cronk Q."/>
            <person name="Cunningham R."/>
            <person name="Davis J."/>
            <person name="Degroeve S."/>
            <person name="Dejardin A."/>
            <person name="Depamphilis C."/>
            <person name="Detter J."/>
            <person name="Dirks B."/>
            <person name="Dubchak I."/>
            <person name="Duplessis S."/>
            <person name="Ehlting J."/>
            <person name="Ellis B."/>
            <person name="Gendler K."/>
            <person name="Goodstein D."/>
            <person name="Gribskov M."/>
            <person name="Grimwood J."/>
            <person name="Groover A."/>
            <person name="Gunter L."/>
            <person name="Hamberger B."/>
            <person name="Heinze B."/>
            <person name="Helariutta Y."/>
            <person name="Henrissat B."/>
            <person name="Holligan D."/>
            <person name="Holt R."/>
            <person name="Huang W."/>
            <person name="Islam-Faridi N."/>
            <person name="Jones S."/>
            <person name="Jones-Rhoades M."/>
            <person name="Jorgensen R."/>
            <person name="Joshi C."/>
            <person name="Kangasjarvi J."/>
            <person name="Karlsson J."/>
            <person name="Kelleher C."/>
            <person name="Kirkpatrick R."/>
            <person name="Kirst M."/>
            <person name="Kohler A."/>
            <person name="Kalluri U."/>
            <person name="Larimer F."/>
            <person name="Leebens-Mack J."/>
            <person name="Leple J.C."/>
            <person name="Locascio P."/>
            <person name="Lou Y."/>
            <person name="Lucas S."/>
            <person name="Martin F."/>
            <person name="Montanini B."/>
            <person name="Napoli C."/>
            <person name="Nelson D.R."/>
            <person name="Nelson C."/>
            <person name="Nieminen K."/>
            <person name="Nilsson O."/>
            <person name="Pereda V."/>
            <person name="Peter G."/>
            <person name="Philippe R."/>
            <person name="Pilate G."/>
            <person name="Poliakov A."/>
            <person name="Razumovskaya J."/>
            <person name="Richardson P."/>
            <person name="Rinaldi C."/>
            <person name="Ritland K."/>
            <person name="Rouze P."/>
            <person name="Ryaboy D."/>
            <person name="Schmutz J."/>
            <person name="Schrader J."/>
            <person name="Segerman B."/>
            <person name="Shin H."/>
            <person name="Siddiqui A."/>
            <person name="Sterky F."/>
            <person name="Terry A."/>
            <person name="Tsai C.J."/>
            <person name="Uberbacher E."/>
            <person name="Unneberg P."/>
            <person name="Vahala J."/>
            <person name="Wall K."/>
            <person name="Wessler S."/>
            <person name="Yang G."/>
            <person name="Yin T."/>
            <person name="Douglas C."/>
            <person name="Marra M."/>
            <person name="Sandberg G."/>
            <person name="Van de Peer Y."/>
            <person name="Rokhsar D."/>
        </authorList>
    </citation>
    <scope>NUCLEOTIDE SEQUENCE [LARGE SCALE GENOMIC DNA]</scope>
    <source>
        <strain evidence="2">cv. Nisqually</strain>
    </source>
</reference>
<name>A0A2K2AKB8_POPTR</name>
<evidence type="ECO:0000313" key="1">
    <source>
        <dbReference type="EMBL" id="PNT37967.1"/>
    </source>
</evidence>
<dbReference type="AlphaFoldDB" id="A0A2K2AKB8"/>
<accession>A0A2K2AKB8</accession>